<proteinExistence type="inferred from homology"/>
<evidence type="ECO:0000256" key="2">
    <source>
        <dbReference type="ARBA" id="ARBA00023002"/>
    </source>
</evidence>
<protein>
    <submittedName>
        <fullName evidence="4">SDR family oxidoreductase</fullName>
    </submittedName>
</protein>
<gene>
    <name evidence="4" type="ORF">GCM10009747_18540</name>
</gene>
<dbReference type="RefSeq" id="WP_232499972.1">
    <property type="nucleotide sequence ID" value="NZ_BAAANH010000003.1"/>
</dbReference>
<keyword evidence="2" id="KW-0560">Oxidoreductase</keyword>
<dbReference type="PRINTS" id="PR00081">
    <property type="entry name" value="GDHRDH"/>
</dbReference>
<dbReference type="InterPro" id="IPR002347">
    <property type="entry name" value="SDR_fam"/>
</dbReference>
<dbReference type="PANTHER" id="PTHR44169:SF6">
    <property type="entry name" value="NADPH-DEPENDENT 1-ACYLDIHYDROXYACETONE PHOSPHATE REDUCTASE"/>
    <property type="match status" value="1"/>
</dbReference>
<evidence type="ECO:0000313" key="4">
    <source>
        <dbReference type="EMBL" id="GAA1759782.1"/>
    </source>
</evidence>
<dbReference type="Proteomes" id="UP001500506">
    <property type="component" value="Unassembled WGS sequence"/>
</dbReference>
<name>A0ABP4WUG5_9MICO</name>
<dbReference type="InterPro" id="IPR036291">
    <property type="entry name" value="NAD(P)-bd_dom_sf"/>
</dbReference>
<organism evidence="4 5">
    <name type="scientific">Agromyces humatus</name>
    <dbReference type="NCBI Taxonomy" id="279573"/>
    <lineage>
        <taxon>Bacteria</taxon>
        <taxon>Bacillati</taxon>
        <taxon>Actinomycetota</taxon>
        <taxon>Actinomycetes</taxon>
        <taxon>Micrococcales</taxon>
        <taxon>Microbacteriaceae</taxon>
        <taxon>Agromyces</taxon>
    </lineage>
</organism>
<keyword evidence="5" id="KW-1185">Reference proteome</keyword>
<dbReference type="Gene3D" id="3.40.50.720">
    <property type="entry name" value="NAD(P)-binding Rossmann-like Domain"/>
    <property type="match status" value="1"/>
</dbReference>
<comment type="similarity">
    <text evidence="1 3">Belongs to the short-chain dehydrogenases/reductases (SDR) family.</text>
</comment>
<dbReference type="Pfam" id="PF00106">
    <property type="entry name" value="adh_short"/>
    <property type="match status" value="1"/>
</dbReference>
<dbReference type="EMBL" id="BAAANH010000003">
    <property type="protein sequence ID" value="GAA1759782.1"/>
    <property type="molecule type" value="Genomic_DNA"/>
</dbReference>
<dbReference type="NCBIfam" id="NF006119">
    <property type="entry name" value="PRK08264.1-5"/>
    <property type="match status" value="1"/>
</dbReference>
<evidence type="ECO:0000313" key="5">
    <source>
        <dbReference type="Proteomes" id="UP001500506"/>
    </source>
</evidence>
<comment type="caution">
    <text evidence="4">The sequence shown here is derived from an EMBL/GenBank/DDBJ whole genome shotgun (WGS) entry which is preliminary data.</text>
</comment>
<dbReference type="SUPFAM" id="SSF51735">
    <property type="entry name" value="NAD(P)-binding Rossmann-fold domains"/>
    <property type="match status" value="1"/>
</dbReference>
<dbReference type="PRINTS" id="PR00080">
    <property type="entry name" value="SDRFAMILY"/>
</dbReference>
<dbReference type="PANTHER" id="PTHR44169">
    <property type="entry name" value="NADPH-DEPENDENT 1-ACYLDIHYDROXYACETONE PHOSPHATE REDUCTASE"/>
    <property type="match status" value="1"/>
</dbReference>
<evidence type="ECO:0000256" key="3">
    <source>
        <dbReference type="RuleBase" id="RU000363"/>
    </source>
</evidence>
<sequence>MNTNIDSSSPLAGSVALVTGANRGLGRHLVTQLLERGAAKVYAGVRSPVDYDLPGVVPILLDVTDPRQIEAAASAASDVTLLINNAGISRPGSLLESPISDLEAEMDTNHGSILRMVRAFAPALAAAEGGTIVNVLSAQSWFAYPGTNGYHASKAAAWALTNGFRLELAGQGTRVVAVHAGAFDTDFSAGYDGPKENPADIARALLDGVEHGDIEVLADDWTRWVKSFLDNDPSDLYERLELDIAR</sequence>
<accession>A0ABP4WUG5</accession>
<evidence type="ECO:0000256" key="1">
    <source>
        <dbReference type="ARBA" id="ARBA00006484"/>
    </source>
</evidence>
<reference evidence="5" key="1">
    <citation type="journal article" date="2019" name="Int. J. Syst. Evol. Microbiol.">
        <title>The Global Catalogue of Microorganisms (GCM) 10K type strain sequencing project: providing services to taxonomists for standard genome sequencing and annotation.</title>
        <authorList>
            <consortium name="The Broad Institute Genomics Platform"/>
            <consortium name="The Broad Institute Genome Sequencing Center for Infectious Disease"/>
            <person name="Wu L."/>
            <person name="Ma J."/>
        </authorList>
    </citation>
    <scope>NUCLEOTIDE SEQUENCE [LARGE SCALE GENOMIC DNA]</scope>
    <source>
        <strain evidence="5">JCM 14319</strain>
    </source>
</reference>